<dbReference type="Pfam" id="PF18759">
    <property type="entry name" value="Plavaka"/>
    <property type="match status" value="1"/>
</dbReference>
<gene>
    <name evidence="2" type="ORF">R3P38DRAFT_3331734</name>
</gene>
<feature type="region of interest" description="Disordered" evidence="1">
    <location>
        <begin position="1"/>
        <end position="23"/>
    </location>
</feature>
<comment type="caution">
    <text evidence="2">The sequence shown here is derived from an EMBL/GenBank/DDBJ whole genome shotgun (WGS) entry which is preliminary data.</text>
</comment>
<dbReference type="AlphaFoldDB" id="A0AAV9ZRK3"/>
<dbReference type="InterPro" id="IPR041078">
    <property type="entry name" value="Plavaka"/>
</dbReference>
<organism evidence="2 3">
    <name type="scientific">Favolaschia claudopus</name>
    <dbReference type="NCBI Taxonomy" id="2862362"/>
    <lineage>
        <taxon>Eukaryota</taxon>
        <taxon>Fungi</taxon>
        <taxon>Dikarya</taxon>
        <taxon>Basidiomycota</taxon>
        <taxon>Agaricomycotina</taxon>
        <taxon>Agaricomycetes</taxon>
        <taxon>Agaricomycetidae</taxon>
        <taxon>Agaricales</taxon>
        <taxon>Marasmiineae</taxon>
        <taxon>Mycenaceae</taxon>
        <taxon>Favolaschia</taxon>
    </lineage>
</organism>
<dbReference type="EMBL" id="JAWWNJ010000118">
    <property type="protein sequence ID" value="KAK6988973.1"/>
    <property type="molecule type" value="Genomic_DNA"/>
</dbReference>
<reference evidence="2 3" key="1">
    <citation type="journal article" date="2024" name="J Genomics">
        <title>Draft genome sequencing and assembly of Favolaschia claudopus CIRM-BRFM 2984 isolated from oak limbs.</title>
        <authorList>
            <person name="Navarro D."/>
            <person name="Drula E."/>
            <person name="Chaduli D."/>
            <person name="Cazenave R."/>
            <person name="Ahrendt S."/>
            <person name="Wang J."/>
            <person name="Lipzen A."/>
            <person name="Daum C."/>
            <person name="Barry K."/>
            <person name="Grigoriev I.V."/>
            <person name="Favel A."/>
            <person name="Rosso M.N."/>
            <person name="Martin F."/>
        </authorList>
    </citation>
    <scope>NUCLEOTIDE SEQUENCE [LARGE SCALE GENOMIC DNA]</scope>
    <source>
        <strain evidence="2 3">CIRM-BRFM 2984</strain>
    </source>
</reference>
<evidence type="ECO:0000313" key="3">
    <source>
        <dbReference type="Proteomes" id="UP001362999"/>
    </source>
</evidence>
<sequence>MDVDASNEDFPPPDNEQIHSDDEPAPLPSRFIFVKHHPHSGIPDKIIPLDATEPSETPNIFADYRFASRCVKRRMTNKEINEDLDSLHNGVYSSDCKVSFYTHRDVEKSLAAARITNVSFHSETLVIDFDGPTLGKRYEVQVEFRDPWELMKRWACDESLVGVSTWHSQRKYLCMDGAIDLANPLYDEPWTGETWWEVDDDLPNLPNMQSCFLGLHVWLDKGQVSTKVKMHPILFRACWIESATRNGSGNGGGTLAGFVRKPEELRQVDPKSLSGNRRTEYDQLKRSIYHGVCRLVLESLRRRSHCGEAFRFGDGVIRMGYPGILIESMDFEEVAAWLAIRNSRSLHPCPHCLVHRDDLHDLSLESESRTTESMVEALRQALQCDSRTAREDKLKQFGLHNFAHFLWKFAHSELYKAVGYDCLHYFDSGIWGRHIWALFKEYLQEHGLSSAFNEYMDQFPRWRNLKHLSAATKIDYSEAQTFVDILKCISPCISELLPRNSLLVRVARVMQKIRVMLGLDVTTRSRLDHLRTLILEYNNLCNDISKDLGKSFDFLKQHFLSHAAENIQQKGTSRNMNTRVGEGFQQEVSALYCKTNGKNAEHQISVLDENEETMARLDMEVQLWKDSQALESEFEPIPAAVPNQNTHWKLGSAEKRIHPRRFELLHRGEALYRNFEMRLREYLASYHPNTPVHLEEDIEILPCKALAVTYQSRVNWKSERDILRCNPNFHKRPRYDSLIFSAEDDQSALGQLALLFRCFLPRGTTLDLALVRTYRNSSFKSKTPTDCPVREKNSSSMFIALEHVERGALLCPIFGASKEVFYVIDCIDEDMYLRVNDLL</sequence>
<proteinExistence type="predicted"/>
<evidence type="ECO:0000256" key="1">
    <source>
        <dbReference type="SAM" id="MobiDB-lite"/>
    </source>
</evidence>
<evidence type="ECO:0000313" key="2">
    <source>
        <dbReference type="EMBL" id="KAK6988973.1"/>
    </source>
</evidence>
<protein>
    <submittedName>
        <fullName evidence="2">Uncharacterized protein</fullName>
    </submittedName>
</protein>
<name>A0AAV9ZRK3_9AGAR</name>
<keyword evidence="3" id="KW-1185">Reference proteome</keyword>
<dbReference type="Proteomes" id="UP001362999">
    <property type="component" value="Unassembled WGS sequence"/>
</dbReference>
<accession>A0AAV9ZRK3</accession>